<keyword evidence="4 6" id="KW-0808">Transferase</keyword>
<dbReference type="STRING" id="192904.SAMN04488514_10471"/>
<dbReference type="SUPFAM" id="SSF81799">
    <property type="entry name" value="Putative methyltransferase TM0872, insert domain"/>
    <property type="match status" value="1"/>
</dbReference>
<keyword evidence="6" id="KW-0963">Cytoplasm</keyword>
<sequence length="300" mass="34347">MGTMYHNPVLLQESVKGLAIKEDGVYVDVTFGGGGHSKEILKYLGSNGKLFAFDQDEDALDNTINDERFTLINENFRYITQFLKFYGIRKVDAILADFGVSSHQFDKAERGFSTRFDADLDMRMSQRNAISANDVVNDYTYDDLRRVLFQYGDLRNANAMAKTILEQRELAPIRTTDRLKEVLRQFLPKGREHKILAQIYQAIRIEVNQEIQVIKEFLGQTPDLLDEGGRLSIISYHSLEDRLVKRFIRAGQFEGEPEKDFYGNIDVPFKKVGPLIVPSKGEIALNNRARSAKLRIAERI</sequence>
<feature type="binding site" evidence="6">
    <location>
        <position position="76"/>
    </location>
    <ligand>
        <name>S-adenosyl-L-methionine</name>
        <dbReference type="ChEBI" id="CHEBI:59789"/>
    </ligand>
</feature>
<accession>A0A1G9PN83</accession>
<comment type="catalytic activity">
    <reaction evidence="6">
        <text>cytidine(1402) in 16S rRNA + S-adenosyl-L-methionine = N(4)-methylcytidine(1402) in 16S rRNA + S-adenosyl-L-homocysteine + H(+)</text>
        <dbReference type="Rhea" id="RHEA:42928"/>
        <dbReference type="Rhea" id="RHEA-COMP:10286"/>
        <dbReference type="Rhea" id="RHEA-COMP:10287"/>
        <dbReference type="ChEBI" id="CHEBI:15378"/>
        <dbReference type="ChEBI" id="CHEBI:57856"/>
        <dbReference type="ChEBI" id="CHEBI:59789"/>
        <dbReference type="ChEBI" id="CHEBI:74506"/>
        <dbReference type="ChEBI" id="CHEBI:82748"/>
        <dbReference type="EC" id="2.1.1.199"/>
    </reaction>
</comment>
<dbReference type="RefSeq" id="WP_176801376.1">
    <property type="nucleotide sequence ID" value="NZ_FNGV01000004.1"/>
</dbReference>
<dbReference type="GO" id="GO:0071424">
    <property type="term" value="F:rRNA (cytosine-N4-)-methyltransferase activity"/>
    <property type="evidence" value="ECO:0007669"/>
    <property type="project" value="UniProtKB-UniRule"/>
</dbReference>
<dbReference type="HAMAP" id="MF_01007">
    <property type="entry name" value="16SrRNA_methyltr_H"/>
    <property type="match status" value="1"/>
</dbReference>
<dbReference type="PANTHER" id="PTHR11265:SF0">
    <property type="entry name" value="12S RRNA N4-METHYLCYTIDINE METHYLTRANSFERASE"/>
    <property type="match status" value="1"/>
</dbReference>
<gene>
    <name evidence="6" type="primary">rsmH</name>
    <name evidence="7" type="ORF">SAMN04488514_10471</name>
</gene>
<dbReference type="EMBL" id="FNGV01000004">
    <property type="protein sequence ID" value="SDM00063.1"/>
    <property type="molecule type" value="Genomic_DNA"/>
</dbReference>
<dbReference type="PIRSF" id="PIRSF004486">
    <property type="entry name" value="MraW"/>
    <property type="match status" value="1"/>
</dbReference>
<dbReference type="InterPro" id="IPR029063">
    <property type="entry name" value="SAM-dependent_MTases_sf"/>
</dbReference>
<comment type="subcellular location">
    <subcellularLocation>
        <location evidence="6">Cytoplasm</location>
    </subcellularLocation>
</comment>
<dbReference type="InterPro" id="IPR023397">
    <property type="entry name" value="SAM-dep_MeTrfase_MraW_recog"/>
</dbReference>
<proteinExistence type="inferred from homology"/>
<feature type="binding site" evidence="6">
    <location>
        <position position="104"/>
    </location>
    <ligand>
        <name>S-adenosyl-L-methionine</name>
        <dbReference type="ChEBI" id="CHEBI:59789"/>
    </ligand>
</feature>
<evidence type="ECO:0000256" key="6">
    <source>
        <dbReference type="HAMAP-Rule" id="MF_01007"/>
    </source>
</evidence>
<dbReference type="AlphaFoldDB" id="A0A1G9PN83"/>
<dbReference type="NCBIfam" id="TIGR00006">
    <property type="entry name" value="16S rRNA (cytosine(1402)-N(4))-methyltransferase RsmH"/>
    <property type="match status" value="1"/>
</dbReference>
<comment type="function">
    <text evidence="6">Specifically methylates the N4 position of cytidine in position 1402 (C1402) of 16S rRNA.</text>
</comment>
<dbReference type="Gene3D" id="1.10.150.170">
    <property type="entry name" value="Putative methyltransferase TM0872, insert domain"/>
    <property type="match status" value="1"/>
</dbReference>
<dbReference type="GO" id="GO:0005737">
    <property type="term" value="C:cytoplasm"/>
    <property type="evidence" value="ECO:0007669"/>
    <property type="project" value="UniProtKB-SubCell"/>
</dbReference>
<keyword evidence="5 6" id="KW-0949">S-adenosyl-L-methionine</keyword>
<evidence type="ECO:0000256" key="2">
    <source>
        <dbReference type="ARBA" id="ARBA00022552"/>
    </source>
</evidence>
<name>A0A1G9PN83_9FLAO</name>
<feature type="binding site" evidence="6">
    <location>
        <position position="97"/>
    </location>
    <ligand>
        <name>S-adenosyl-L-methionine</name>
        <dbReference type="ChEBI" id="CHEBI:59789"/>
    </ligand>
</feature>
<protein>
    <recommendedName>
        <fullName evidence="6">Ribosomal RNA small subunit methyltransferase H</fullName>
        <ecNumber evidence="6">2.1.1.199</ecNumber>
    </recommendedName>
    <alternativeName>
        <fullName evidence="6">16S rRNA m(4)C1402 methyltransferase</fullName>
    </alternativeName>
    <alternativeName>
        <fullName evidence="6">rRNA (cytosine-N(4)-)-methyltransferase RsmH</fullName>
    </alternativeName>
</protein>
<dbReference type="Pfam" id="PF01795">
    <property type="entry name" value="Methyltransf_5"/>
    <property type="match status" value="1"/>
</dbReference>
<keyword evidence="8" id="KW-1185">Reference proteome</keyword>
<evidence type="ECO:0000256" key="3">
    <source>
        <dbReference type="ARBA" id="ARBA00022603"/>
    </source>
</evidence>
<evidence type="ECO:0000313" key="7">
    <source>
        <dbReference type="EMBL" id="SDM00063.1"/>
    </source>
</evidence>
<keyword evidence="3 6" id="KW-0489">Methyltransferase</keyword>
<dbReference type="Gene3D" id="3.40.50.150">
    <property type="entry name" value="Vaccinia Virus protein VP39"/>
    <property type="match status" value="1"/>
</dbReference>
<evidence type="ECO:0000256" key="5">
    <source>
        <dbReference type="ARBA" id="ARBA00022691"/>
    </source>
</evidence>
<feature type="binding site" evidence="6">
    <location>
        <position position="54"/>
    </location>
    <ligand>
        <name>S-adenosyl-L-methionine</name>
        <dbReference type="ChEBI" id="CHEBI:59789"/>
    </ligand>
</feature>
<dbReference type="SUPFAM" id="SSF53335">
    <property type="entry name" value="S-adenosyl-L-methionine-dependent methyltransferases"/>
    <property type="match status" value="1"/>
</dbReference>
<evidence type="ECO:0000256" key="1">
    <source>
        <dbReference type="ARBA" id="ARBA00010396"/>
    </source>
</evidence>
<dbReference type="EC" id="2.1.1.199" evidence="6"/>
<keyword evidence="2 6" id="KW-0698">rRNA processing</keyword>
<evidence type="ECO:0000313" key="8">
    <source>
        <dbReference type="Proteomes" id="UP000199440"/>
    </source>
</evidence>
<reference evidence="7 8" key="1">
    <citation type="submission" date="2016-10" db="EMBL/GenBank/DDBJ databases">
        <authorList>
            <person name="de Groot N.N."/>
        </authorList>
    </citation>
    <scope>NUCLEOTIDE SEQUENCE [LARGE SCALE GENOMIC DNA]</scope>
    <source>
        <strain evidence="7 8">DSM 19886</strain>
    </source>
</reference>
<feature type="binding site" evidence="6">
    <location>
        <begin position="34"/>
        <end position="36"/>
    </location>
    <ligand>
        <name>S-adenosyl-L-methionine</name>
        <dbReference type="ChEBI" id="CHEBI:59789"/>
    </ligand>
</feature>
<evidence type="ECO:0000256" key="4">
    <source>
        <dbReference type="ARBA" id="ARBA00022679"/>
    </source>
</evidence>
<organism evidence="7 8">
    <name type="scientific">Kriegella aquimaris</name>
    <dbReference type="NCBI Taxonomy" id="192904"/>
    <lineage>
        <taxon>Bacteria</taxon>
        <taxon>Pseudomonadati</taxon>
        <taxon>Bacteroidota</taxon>
        <taxon>Flavobacteriia</taxon>
        <taxon>Flavobacteriales</taxon>
        <taxon>Flavobacteriaceae</taxon>
        <taxon>Kriegella</taxon>
    </lineage>
</organism>
<comment type="similarity">
    <text evidence="1 6">Belongs to the methyltransferase superfamily. RsmH family.</text>
</comment>
<dbReference type="InterPro" id="IPR002903">
    <property type="entry name" value="RsmH"/>
</dbReference>
<dbReference type="Proteomes" id="UP000199440">
    <property type="component" value="Unassembled WGS sequence"/>
</dbReference>
<dbReference type="PANTHER" id="PTHR11265">
    <property type="entry name" value="S-ADENOSYL-METHYLTRANSFERASE MRAW"/>
    <property type="match status" value="1"/>
</dbReference>
<dbReference type="GO" id="GO:0070475">
    <property type="term" value="P:rRNA base methylation"/>
    <property type="evidence" value="ECO:0007669"/>
    <property type="project" value="UniProtKB-UniRule"/>
</dbReference>